<protein>
    <submittedName>
        <fullName evidence="1">Uncharacterized protein</fullName>
    </submittedName>
</protein>
<organism evidence="1 2">
    <name type="scientific">Saccharomyces cerevisiae (strain AWRI1631)</name>
    <name type="common">Baker's yeast</name>
    <dbReference type="NCBI Taxonomy" id="545124"/>
    <lineage>
        <taxon>Eukaryota</taxon>
        <taxon>Fungi</taxon>
        <taxon>Dikarya</taxon>
        <taxon>Ascomycota</taxon>
        <taxon>Saccharomycotina</taxon>
        <taxon>Saccharomycetes</taxon>
        <taxon>Saccharomycetales</taxon>
        <taxon>Saccharomycetaceae</taxon>
        <taxon>Saccharomyces</taxon>
    </lineage>
</organism>
<proteinExistence type="predicted"/>
<dbReference type="Proteomes" id="UP000008988">
    <property type="component" value="Unassembled WGS sequence"/>
</dbReference>
<comment type="caution">
    <text evidence="1">The sequence shown here is derived from an EMBL/GenBank/DDBJ whole genome shotgun (WGS) entry which is preliminary data.</text>
</comment>
<dbReference type="AlphaFoldDB" id="B5VTY4"/>
<dbReference type="EMBL" id="ABSV01002462">
    <property type="protein sequence ID" value="EDZ68610.1"/>
    <property type="molecule type" value="Genomic_DNA"/>
</dbReference>
<name>B5VTY4_YEAS6</name>
<evidence type="ECO:0000313" key="2">
    <source>
        <dbReference type="Proteomes" id="UP000008988"/>
    </source>
</evidence>
<gene>
    <name evidence="1" type="ORF">AWRI1631_10970030</name>
</gene>
<accession>B5VTY4</accession>
<sequence>MRRGQRLKYAAELLGQSKWHLPRANRSRPVKPICGSVHRHRVPKAASNFLADNLVLLCNGRRHEMSPQGCESLTEGSNLMALAHWLVRGIFQQHVRKRGPLHHGHFLHVDEHHTLENRTTDLHRIGIGKPALQFLLVQVQRGIEVDVFCLFLHAQCRLAGLLLRQSSHYCRHVYLSYYPPPPPRRLIVNGHRT</sequence>
<evidence type="ECO:0000313" key="1">
    <source>
        <dbReference type="EMBL" id="EDZ68610.1"/>
    </source>
</evidence>
<reference evidence="1 2" key="1">
    <citation type="journal article" date="2008" name="FEMS Yeast Res.">
        <title>Comparative genome analysis of a Saccharomyces cerevisiae wine strain.</title>
        <authorList>
            <person name="Borneman A.R."/>
            <person name="Forgan A.H."/>
            <person name="Pretorius I.S."/>
            <person name="Chambers P.J."/>
        </authorList>
    </citation>
    <scope>NUCLEOTIDE SEQUENCE [LARGE SCALE GENOMIC DNA]</scope>
    <source>
        <strain evidence="1 2">AWRI1631</strain>
    </source>
</reference>